<dbReference type="FunFam" id="2.20.110.10:FF:000002">
    <property type="entry name" value="Phosphatidylinositol 4-phosphate 5-kinase 8"/>
    <property type="match status" value="1"/>
</dbReference>
<name>A0A6E8W294_ANOCL</name>
<dbReference type="Gene3D" id="2.20.110.10">
    <property type="entry name" value="Histone H3 K4-specific methyltransferase SET7/9 N-terminal domain"/>
    <property type="match status" value="2"/>
</dbReference>
<evidence type="ECO:0000256" key="1">
    <source>
        <dbReference type="ARBA" id="ARBA00022737"/>
    </source>
</evidence>
<dbReference type="VEuPathDB" id="VectorBase:ACON010199"/>
<dbReference type="VEuPathDB" id="VectorBase:ACMO_001098"/>
<dbReference type="GO" id="GO:0035082">
    <property type="term" value="P:axoneme assembly"/>
    <property type="evidence" value="ECO:0007669"/>
    <property type="project" value="TreeGrafter"/>
</dbReference>
<dbReference type="GO" id="GO:0007286">
    <property type="term" value="P:spermatid development"/>
    <property type="evidence" value="ECO:0007669"/>
    <property type="project" value="TreeGrafter"/>
</dbReference>
<reference evidence="2" key="2">
    <citation type="submission" date="2020-05" db="UniProtKB">
        <authorList>
            <consortium name="EnsemblMetazoa"/>
        </authorList>
    </citation>
    <scope>IDENTIFICATION</scope>
    <source>
        <strain evidence="2">Ngousso</strain>
    </source>
</reference>
<dbReference type="VEuPathDB" id="VectorBase:ACON2_040559"/>
<accession>A0A6E8W294</accession>
<protein>
    <submittedName>
        <fullName evidence="2">MORN repeat-containing protein 5</fullName>
    </submittedName>
</protein>
<keyword evidence="3" id="KW-1185">Reference proteome</keyword>
<sequence>MIVFEPDCGNFEGPDELVLNLQDIAAIPKLSSELVDNGSVYSEKKDESCEVKIKHYEGPRNSKNEPCGNGFAKFTNGDHYEGSFRKGVFSGQQGVLRQRTGHRYVGAFRKGLREGRGIQTYPDCSTYNGDWLRGVRHGYGVYVYSNKDVYEGNWCMDKKHGIGVYTFAENGLRLRGSWSEGHLAGPVEVLFGSIRYHGTWDGTVLSDAHDSVFNIASKYLLRGIIKSGSFDEYVWTPSEIERYNFAHLPLEPLPAPIPMMECHQCYSSDDSTTDA</sequence>
<keyword evidence="1" id="KW-0677">Repeat</keyword>
<dbReference type="Pfam" id="PF02493">
    <property type="entry name" value="MORN"/>
    <property type="match status" value="4"/>
</dbReference>
<dbReference type="AlphaFoldDB" id="A0A6E8W294"/>
<dbReference type="InterPro" id="IPR003409">
    <property type="entry name" value="MORN"/>
</dbReference>
<proteinExistence type="predicted"/>
<dbReference type="PANTHER" id="PTHR43215">
    <property type="entry name" value="RADIAL SPOKE HEAD 1 HOMOLOG"/>
    <property type="match status" value="1"/>
</dbReference>
<dbReference type="SUPFAM" id="SSF82185">
    <property type="entry name" value="Histone H3 K4-specific methyltransferase SET7/9 N-terminal domain"/>
    <property type="match status" value="1"/>
</dbReference>
<dbReference type="GO" id="GO:0031514">
    <property type="term" value="C:motile cilium"/>
    <property type="evidence" value="ECO:0007669"/>
    <property type="project" value="TreeGrafter"/>
</dbReference>
<dbReference type="PANTHER" id="PTHR43215:SF14">
    <property type="entry name" value="RADIAL SPOKE HEAD 1 HOMOLOG"/>
    <property type="match status" value="1"/>
</dbReference>
<evidence type="ECO:0000313" key="3">
    <source>
        <dbReference type="Proteomes" id="UP001105220"/>
    </source>
</evidence>
<evidence type="ECO:0000313" key="2">
    <source>
        <dbReference type="EnsemblMetazoa" id="ACON010199-PA"/>
    </source>
</evidence>
<dbReference type="GO" id="GO:0005634">
    <property type="term" value="C:nucleus"/>
    <property type="evidence" value="ECO:0007669"/>
    <property type="project" value="TreeGrafter"/>
</dbReference>
<dbReference type="Proteomes" id="UP001105220">
    <property type="component" value="Unplaced"/>
</dbReference>
<dbReference type="EnsemblMetazoa" id="ACON010199-RA">
    <property type="protein sequence ID" value="ACON010199-PA"/>
    <property type="gene ID" value="ACON010199"/>
</dbReference>
<organism evidence="2 3">
    <name type="scientific">Anopheles coluzzii</name>
    <name type="common">African malaria mosquito</name>
    <dbReference type="NCBI Taxonomy" id="1518534"/>
    <lineage>
        <taxon>Eukaryota</taxon>
        <taxon>Metazoa</taxon>
        <taxon>Ecdysozoa</taxon>
        <taxon>Arthropoda</taxon>
        <taxon>Hexapoda</taxon>
        <taxon>Insecta</taxon>
        <taxon>Pterygota</taxon>
        <taxon>Neoptera</taxon>
        <taxon>Endopterygota</taxon>
        <taxon>Diptera</taxon>
        <taxon>Nematocera</taxon>
        <taxon>Culicoidea</taxon>
        <taxon>Culicidae</taxon>
        <taxon>Anophelinae</taxon>
        <taxon>Anopheles</taxon>
    </lineage>
</organism>
<dbReference type="SMART" id="SM00698">
    <property type="entry name" value="MORN"/>
    <property type="match status" value="4"/>
</dbReference>
<reference key="1">
    <citation type="journal article" date="2019" name="Genes (Basel)">
        <title>A High-Quality De novo Genome Assembly from a Single Mosquito Using PacBio Sequencing.</title>
        <authorList>
            <person name="Kingan S.B."/>
            <person name="Heaton H."/>
            <person name="Cudini J."/>
            <person name="Lambert C.C."/>
            <person name="Baybayan P."/>
            <person name="Galvin B.D."/>
            <person name="Durbin R."/>
            <person name="Korlach J."/>
            <person name="Lawniczak M.K.N."/>
        </authorList>
    </citation>
    <scope>NUCLEOTIDE SEQUENCE [LARGE SCALE GENOMIC DNA]</scope>
    <source>
        <strain>Mali-NIH</strain>
    </source>
</reference>